<evidence type="ECO:0000256" key="2">
    <source>
        <dbReference type="ARBA" id="ARBA00002764"/>
    </source>
</evidence>
<evidence type="ECO:0000256" key="5">
    <source>
        <dbReference type="ARBA" id="ARBA00022676"/>
    </source>
</evidence>
<dbReference type="STRING" id="1486262.TM49_01125"/>
<dbReference type="EC" id="2.4.1.21" evidence="8"/>
<evidence type="ECO:0000256" key="6">
    <source>
        <dbReference type="ARBA" id="ARBA00022679"/>
    </source>
</evidence>
<dbReference type="InterPro" id="IPR001296">
    <property type="entry name" value="Glyco_trans_1"/>
</dbReference>
<name>A0A0D5LKW3_MAREN</name>
<dbReference type="Proteomes" id="UP000032611">
    <property type="component" value="Chromosome"/>
</dbReference>
<gene>
    <name evidence="8" type="primary">glgA</name>
    <name evidence="11" type="ORF">TM49_01125</name>
</gene>
<feature type="domain" description="Glycosyl transferase family 1" evidence="9">
    <location>
        <begin position="289"/>
        <end position="419"/>
    </location>
</feature>
<comment type="function">
    <text evidence="2 8">Synthesizes alpha-1,4-glucan chains using ADP-glucose.</text>
</comment>
<dbReference type="PATRIC" id="fig|1486262.3.peg.231"/>
<dbReference type="GO" id="GO:0004373">
    <property type="term" value="F:alpha-1,4-glucan glucosyltransferase (UDP-glucose donor) activity"/>
    <property type="evidence" value="ECO:0007669"/>
    <property type="project" value="InterPro"/>
</dbReference>
<evidence type="ECO:0000259" key="10">
    <source>
        <dbReference type="Pfam" id="PF08323"/>
    </source>
</evidence>
<dbReference type="GO" id="GO:0005829">
    <property type="term" value="C:cytosol"/>
    <property type="evidence" value="ECO:0007669"/>
    <property type="project" value="TreeGrafter"/>
</dbReference>
<dbReference type="EMBL" id="CP010803">
    <property type="protein sequence ID" value="AJY44595.1"/>
    <property type="molecule type" value="Genomic_DNA"/>
</dbReference>
<dbReference type="NCBIfam" id="TIGR02095">
    <property type="entry name" value="glgA"/>
    <property type="match status" value="1"/>
</dbReference>
<keyword evidence="6 8" id="KW-0808">Transferase</keyword>
<comment type="catalytic activity">
    <reaction evidence="1 8">
        <text>[(1-&gt;4)-alpha-D-glucosyl](n) + ADP-alpha-D-glucose = [(1-&gt;4)-alpha-D-glucosyl](n+1) + ADP + H(+)</text>
        <dbReference type="Rhea" id="RHEA:18189"/>
        <dbReference type="Rhea" id="RHEA-COMP:9584"/>
        <dbReference type="Rhea" id="RHEA-COMP:9587"/>
        <dbReference type="ChEBI" id="CHEBI:15378"/>
        <dbReference type="ChEBI" id="CHEBI:15444"/>
        <dbReference type="ChEBI" id="CHEBI:57498"/>
        <dbReference type="ChEBI" id="CHEBI:456216"/>
        <dbReference type="EC" id="2.4.1.21"/>
    </reaction>
</comment>
<dbReference type="PANTHER" id="PTHR45825">
    <property type="entry name" value="GRANULE-BOUND STARCH SYNTHASE 1, CHLOROPLASTIC/AMYLOPLASTIC"/>
    <property type="match status" value="1"/>
</dbReference>
<dbReference type="HAMAP" id="MF_00484">
    <property type="entry name" value="Glycogen_synth"/>
    <property type="match status" value="1"/>
</dbReference>
<comment type="similarity">
    <text evidence="4 8">Belongs to the glycosyltransferase 1 family. Bacterial/plant glycogen synthase subfamily.</text>
</comment>
<reference evidence="11 12" key="1">
    <citation type="journal article" date="2015" name="Genome Announc.">
        <title>Complete genome sequence of Martelella endophytica YC6887, which has antifungal activity associated with a halophyte.</title>
        <authorList>
            <person name="Khan A."/>
            <person name="Khan H."/>
            <person name="Chung E.J."/>
            <person name="Hossain M.T."/>
            <person name="Chung Y.R."/>
        </authorList>
    </citation>
    <scope>NUCLEOTIDE SEQUENCE [LARGE SCALE GENOMIC DNA]</scope>
    <source>
        <strain evidence="11">YC6887</strain>
    </source>
</reference>
<evidence type="ECO:0000313" key="12">
    <source>
        <dbReference type="Proteomes" id="UP000032611"/>
    </source>
</evidence>
<dbReference type="PANTHER" id="PTHR45825:SF11">
    <property type="entry name" value="ALPHA AMYLASE DOMAIN-CONTAINING PROTEIN"/>
    <property type="match status" value="1"/>
</dbReference>
<dbReference type="HOGENOM" id="CLU_009583_18_4_5"/>
<organism evidence="11 12">
    <name type="scientific">Martelella endophytica</name>
    <dbReference type="NCBI Taxonomy" id="1486262"/>
    <lineage>
        <taxon>Bacteria</taxon>
        <taxon>Pseudomonadati</taxon>
        <taxon>Pseudomonadota</taxon>
        <taxon>Alphaproteobacteria</taxon>
        <taxon>Hyphomicrobiales</taxon>
        <taxon>Aurantimonadaceae</taxon>
        <taxon>Martelella</taxon>
    </lineage>
</organism>
<proteinExistence type="inferred from homology"/>
<protein>
    <recommendedName>
        <fullName evidence="8">Glycogen synthase</fullName>
        <ecNumber evidence="8">2.4.1.21</ecNumber>
    </recommendedName>
    <alternativeName>
        <fullName evidence="8">Starch [bacterial glycogen] synthase</fullName>
    </alternativeName>
</protein>
<dbReference type="RefSeq" id="WP_045679173.1">
    <property type="nucleotide sequence ID" value="NZ_CP010803.1"/>
</dbReference>
<comment type="pathway">
    <text evidence="3 8">Glycan biosynthesis; glycogen biosynthesis.</text>
</comment>
<feature type="domain" description="Starch synthase catalytic" evidence="10">
    <location>
        <begin position="2"/>
        <end position="236"/>
    </location>
</feature>
<dbReference type="AlphaFoldDB" id="A0A0D5LKW3"/>
<evidence type="ECO:0000256" key="8">
    <source>
        <dbReference type="HAMAP-Rule" id="MF_00484"/>
    </source>
</evidence>
<feature type="binding site" evidence="8">
    <location>
        <position position="15"/>
    </location>
    <ligand>
        <name>ADP-alpha-D-glucose</name>
        <dbReference type="ChEBI" id="CHEBI:57498"/>
    </ligand>
</feature>
<dbReference type="GO" id="GO:0005978">
    <property type="term" value="P:glycogen biosynthetic process"/>
    <property type="evidence" value="ECO:0007669"/>
    <property type="project" value="UniProtKB-UniRule"/>
</dbReference>
<dbReference type="Pfam" id="PF08323">
    <property type="entry name" value="Glyco_transf_5"/>
    <property type="match status" value="1"/>
</dbReference>
<dbReference type="GO" id="GO:0009011">
    <property type="term" value="F:alpha-1,4-glucan glucosyltransferase (ADP-glucose donor) activity"/>
    <property type="evidence" value="ECO:0007669"/>
    <property type="project" value="UniProtKB-UniRule"/>
</dbReference>
<evidence type="ECO:0000313" key="11">
    <source>
        <dbReference type="EMBL" id="AJY44595.1"/>
    </source>
</evidence>
<dbReference type="InterPro" id="IPR013534">
    <property type="entry name" value="Starch_synth_cat_dom"/>
</dbReference>
<dbReference type="Gene3D" id="3.40.50.2000">
    <property type="entry name" value="Glycogen Phosphorylase B"/>
    <property type="match status" value="2"/>
</dbReference>
<dbReference type="KEGG" id="mey:TM49_01125"/>
<accession>A0A0D5LKW3</accession>
<dbReference type="OrthoDB" id="9808590at2"/>
<evidence type="ECO:0000256" key="1">
    <source>
        <dbReference type="ARBA" id="ARBA00001478"/>
    </source>
</evidence>
<dbReference type="UniPathway" id="UPA00164"/>
<dbReference type="NCBIfam" id="NF001899">
    <property type="entry name" value="PRK00654.1-2"/>
    <property type="match status" value="1"/>
</dbReference>
<evidence type="ECO:0000256" key="7">
    <source>
        <dbReference type="ARBA" id="ARBA00023056"/>
    </source>
</evidence>
<keyword evidence="7 8" id="KW-0320">Glycogen biosynthesis</keyword>
<dbReference type="InterPro" id="IPR011835">
    <property type="entry name" value="GS/SS"/>
</dbReference>
<keyword evidence="5 8" id="KW-0328">Glycosyltransferase</keyword>
<dbReference type="CDD" id="cd03791">
    <property type="entry name" value="GT5_Glycogen_synthase_DULL1-like"/>
    <property type="match status" value="1"/>
</dbReference>
<dbReference type="Pfam" id="PF00534">
    <property type="entry name" value="Glycos_transf_1"/>
    <property type="match status" value="1"/>
</dbReference>
<keyword evidence="12" id="KW-1185">Reference proteome</keyword>
<evidence type="ECO:0000259" key="9">
    <source>
        <dbReference type="Pfam" id="PF00534"/>
    </source>
</evidence>
<dbReference type="SUPFAM" id="SSF53756">
    <property type="entry name" value="UDP-Glycosyltransferase/glycogen phosphorylase"/>
    <property type="match status" value="1"/>
</dbReference>
<evidence type="ECO:0000256" key="4">
    <source>
        <dbReference type="ARBA" id="ARBA00010281"/>
    </source>
</evidence>
<sequence>MKVLSVASEIYPLIKTGGLADVAGALPLALQGLGIETRTLVPGYPAVMKAVADKAVKLHDFPNLLGEPATLLAAKHAGLDLLILDAPAYFGRMGNPYNAPHGEGYSDNWRRFAALSKAGAEIAGGTLSDWRPDIVHTHDWQAAMTTVFMRYAETPEVPSILTIHNIAFQGNFDAGIFPWLGLPSHALAVDGIEYYGRIGYLKGGLQTAWAVSTVSPTYAREIETPQFGMGLEGLISARAHTVHGIVNGIDTDVWDPETDETIARRFTASKLRLRDDNRIRLCENFGLDNDDSPIFSVVSRLTWQKGMDLLAEAVDALVAMGGKLAVLGSGDYNLEQAFLDAVRRHPGRVGTVIGYDETLSHMQQAGADAILIPSRFEPCGLTQLYALRYGCVPVVARTGGLADTVVDANPAALASKSATGIQFSPVETWSLIHAIRRTIDLYNDKKIWLQMQKQGMKSDVSWDASAARYADLYSKLQLMAK</sequence>
<evidence type="ECO:0000256" key="3">
    <source>
        <dbReference type="ARBA" id="ARBA00004964"/>
    </source>
</evidence>